<name>A0A142KDZ4_9ACTN</name>
<evidence type="ECO:0000256" key="1">
    <source>
        <dbReference type="ARBA" id="ARBA00004496"/>
    </source>
</evidence>
<gene>
    <name evidence="5" type="ORF">A8L58_02850</name>
    <name evidence="4" type="ORF">AXH35_01380</name>
</gene>
<dbReference type="PANTHER" id="PTHR11544">
    <property type="entry name" value="COLD SHOCK DOMAIN CONTAINING PROTEINS"/>
    <property type="match status" value="1"/>
</dbReference>
<evidence type="ECO:0000259" key="3">
    <source>
        <dbReference type="PROSITE" id="PS51857"/>
    </source>
</evidence>
<comment type="subcellular location">
    <subcellularLocation>
        <location evidence="1">Cytoplasm</location>
    </subcellularLocation>
</comment>
<accession>A0A142KDZ4</accession>
<dbReference type="KEGG" id="aaci:ASQ49_11845"/>
<keyword evidence="2" id="KW-0963">Cytoplasm</keyword>
<dbReference type="GO" id="GO:0003676">
    <property type="term" value="F:nucleic acid binding"/>
    <property type="evidence" value="ECO:0007669"/>
    <property type="project" value="InterPro"/>
</dbReference>
<dbReference type="PIRSF" id="PIRSF002599">
    <property type="entry name" value="Cold_shock_A"/>
    <property type="match status" value="1"/>
</dbReference>
<dbReference type="RefSeq" id="WP_015070706.1">
    <property type="nucleotide sequence ID" value="NZ_CP013126.1"/>
</dbReference>
<dbReference type="GO" id="GO:0005737">
    <property type="term" value="C:cytoplasm"/>
    <property type="evidence" value="ECO:0007669"/>
    <property type="project" value="UniProtKB-SubCell"/>
</dbReference>
<evidence type="ECO:0000256" key="2">
    <source>
        <dbReference type="ARBA" id="ARBA00022490"/>
    </source>
</evidence>
<protein>
    <submittedName>
        <fullName evidence="4">Cold-shock protein</fullName>
    </submittedName>
</protein>
<dbReference type="PROSITE" id="PS51857">
    <property type="entry name" value="CSD_2"/>
    <property type="match status" value="1"/>
</dbReference>
<reference evidence="4 6" key="2">
    <citation type="submission" date="2016-02" db="EMBL/GenBank/DDBJ databases">
        <title>Complete Genome Sequence of Propionibacterium acidipropionici ATCC 55737.</title>
        <authorList>
            <person name="Luna Flores C.H."/>
            <person name="Nielsen L.K."/>
            <person name="Marcellin E."/>
        </authorList>
    </citation>
    <scope>NUCLEOTIDE SEQUENCE [LARGE SCALE GENOMIC DNA]</scope>
    <source>
        <strain evidence="4 6">ATCC 55737</strain>
    </source>
</reference>
<dbReference type="Proteomes" id="UP000178666">
    <property type="component" value="Chromosome"/>
</dbReference>
<evidence type="ECO:0000313" key="7">
    <source>
        <dbReference type="Proteomes" id="UP000178666"/>
    </source>
</evidence>
<dbReference type="OMA" id="HYSTIKM"/>
<feature type="domain" description="CSD" evidence="3">
    <location>
        <begin position="1"/>
        <end position="67"/>
    </location>
</feature>
<dbReference type="SUPFAM" id="SSF50249">
    <property type="entry name" value="Nucleic acid-binding proteins"/>
    <property type="match status" value="1"/>
</dbReference>
<dbReference type="OrthoDB" id="7477356at2"/>
<dbReference type="AlphaFoldDB" id="A0A142KDZ4"/>
<dbReference type="CDD" id="cd04458">
    <property type="entry name" value="CSP_CDS"/>
    <property type="match status" value="1"/>
</dbReference>
<evidence type="ECO:0000313" key="5">
    <source>
        <dbReference type="EMBL" id="AOZ45823.1"/>
    </source>
</evidence>
<dbReference type="InterPro" id="IPR012340">
    <property type="entry name" value="NA-bd_OB-fold"/>
</dbReference>
<dbReference type="InterPro" id="IPR012156">
    <property type="entry name" value="Cold_shock_CspA"/>
</dbReference>
<dbReference type="Gene3D" id="6.20.370.130">
    <property type="match status" value="1"/>
</dbReference>
<dbReference type="SMART" id="SM00357">
    <property type="entry name" value="CSP"/>
    <property type="match status" value="1"/>
</dbReference>
<dbReference type="PRINTS" id="PR00050">
    <property type="entry name" value="COLDSHOCK"/>
</dbReference>
<dbReference type="InterPro" id="IPR011129">
    <property type="entry name" value="CSD"/>
</dbReference>
<evidence type="ECO:0000313" key="4">
    <source>
        <dbReference type="EMBL" id="AMS04332.1"/>
    </source>
</evidence>
<dbReference type="FunFam" id="2.40.50.140:FF:000006">
    <property type="entry name" value="Cold shock protein CspC"/>
    <property type="match status" value="1"/>
</dbReference>
<organism evidence="4 6">
    <name type="scientific">Acidipropionibacterium acidipropionici</name>
    <dbReference type="NCBI Taxonomy" id="1748"/>
    <lineage>
        <taxon>Bacteria</taxon>
        <taxon>Bacillati</taxon>
        <taxon>Actinomycetota</taxon>
        <taxon>Actinomycetes</taxon>
        <taxon>Propionibacteriales</taxon>
        <taxon>Propionibacteriaceae</taxon>
        <taxon>Acidipropionibacterium</taxon>
    </lineage>
</organism>
<proteinExistence type="predicted"/>
<evidence type="ECO:0000313" key="6">
    <source>
        <dbReference type="Proteomes" id="UP000075221"/>
    </source>
</evidence>
<dbReference type="EMBL" id="CP015970">
    <property type="protein sequence ID" value="AOZ45823.1"/>
    <property type="molecule type" value="Genomic_DNA"/>
</dbReference>
<dbReference type="Pfam" id="PF00313">
    <property type="entry name" value="CSD"/>
    <property type="match status" value="1"/>
</dbReference>
<dbReference type="EMBL" id="CP014352">
    <property type="protein sequence ID" value="AMS04332.1"/>
    <property type="molecule type" value="Genomic_DNA"/>
</dbReference>
<keyword evidence="7" id="KW-1185">Reference proteome</keyword>
<dbReference type="Proteomes" id="UP000075221">
    <property type="component" value="Chromosome"/>
</dbReference>
<dbReference type="InterPro" id="IPR050181">
    <property type="entry name" value="Cold_shock_domain"/>
</dbReference>
<dbReference type="Gene3D" id="2.40.50.140">
    <property type="entry name" value="Nucleic acid-binding proteins"/>
    <property type="match status" value="1"/>
</dbReference>
<dbReference type="InterPro" id="IPR002059">
    <property type="entry name" value="CSP_DNA-bd"/>
</dbReference>
<dbReference type="GeneID" id="88085699"/>
<sequence length="68" mass="7615">MAQGTVKWFSPEKGYGFIAVDGNASEDVFVHWKSIEVEGFKTLDEGQRVEFDITEGRKGQQAENVHLA</sequence>
<reference evidence="5 7" key="1">
    <citation type="journal article" date="2016" name="Plant Dis.">
        <title>Improved production of propionic acid using genome shuffling.</title>
        <authorList>
            <person name="Luna-Flores C.H."/>
            <person name="Palfreyman R.W."/>
            <person name="Kromer J.O."/>
            <person name="Nielsen L.K."/>
            <person name="Marcellin E."/>
        </authorList>
    </citation>
    <scope>NUCLEOTIDE SEQUENCE [LARGE SCALE GENOMIC DNA]</scope>
    <source>
        <strain evidence="5 7">F3E8</strain>
    </source>
</reference>